<gene>
    <name evidence="1" type="ORF">ElyMa_006693200</name>
</gene>
<evidence type="ECO:0000313" key="1">
    <source>
        <dbReference type="EMBL" id="GFS12260.1"/>
    </source>
</evidence>
<keyword evidence="2" id="KW-1185">Reference proteome</keyword>
<protein>
    <submittedName>
        <fullName evidence="1">Uncharacterized protein</fullName>
    </submittedName>
</protein>
<comment type="caution">
    <text evidence="1">The sequence shown here is derived from an EMBL/GenBank/DDBJ whole genome shotgun (WGS) entry which is preliminary data.</text>
</comment>
<reference evidence="1 2" key="1">
    <citation type="journal article" date="2021" name="Elife">
        <title>Chloroplast acquisition without the gene transfer in kleptoplastic sea slugs, Plakobranchus ocellatus.</title>
        <authorList>
            <person name="Maeda T."/>
            <person name="Takahashi S."/>
            <person name="Yoshida T."/>
            <person name="Shimamura S."/>
            <person name="Takaki Y."/>
            <person name="Nagai Y."/>
            <person name="Toyoda A."/>
            <person name="Suzuki Y."/>
            <person name="Arimoto A."/>
            <person name="Ishii H."/>
            <person name="Satoh N."/>
            <person name="Nishiyama T."/>
            <person name="Hasebe M."/>
            <person name="Maruyama T."/>
            <person name="Minagawa J."/>
            <person name="Obokata J."/>
            <person name="Shigenobu S."/>
        </authorList>
    </citation>
    <scope>NUCLEOTIDE SEQUENCE [LARGE SCALE GENOMIC DNA]</scope>
</reference>
<organism evidence="1 2">
    <name type="scientific">Elysia marginata</name>
    <dbReference type="NCBI Taxonomy" id="1093978"/>
    <lineage>
        <taxon>Eukaryota</taxon>
        <taxon>Metazoa</taxon>
        <taxon>Spiralia</taxon>
        <taxon>Lophotrochozoa</taxon>
        <taxon>Mollusca</taxon>
        <taxon>Gastropoda</taxon>
        <taxon>Heterobranchia</taxon>
        <taxon>Euthyneura</taxon>
        <taxon>Panpulmonata</taxon>
        <taxon>Sacoglossa</taxon>
        <taxon>Placobranchoidea</taxon>
        <taxon>Plakobranchidae</taxon>
        <taxon>Elysia</taxon>
    </lineage>
</organism>
<name>A0AAV4IRG5_9GAST</name>
<evidence type="ECO:0000313" key="2">
    <source>
        <dbReference type="Proteomes" id="UP000762676"/>
    </source>
</evidence>
<proteinExistence type="predicted"/>
<accession>A0AAV4IRG5</accession>
<sequence length="93" mass="10556">MVPQREIVTIVSLTGSLYSNSAFTKESLKHQISLSSFATEEPYQKQRKSKEFTRPTISSCIPGKTYYSELVCKIPFHPPQTDADLQAQETQEE</sequence>
<dbReference type="EMBL" id="BMAT01013395">
    <property type="protein sequence ID" value="GFS12260.1"/>
    <property type="molecule type" value="Genomic_DNA"/>
</dbReference>
<dbReference type="AlphaFoldDB" id="A0AAV4IRG5"/>
<dbReference type="Proteomes" id="UP000762676">
    <property type="component" value="Unassembled WGS sequence"/>
</dbReference>